<evidence type="ECO:0000313" key="1">
    <source>
        <dbReference type="EMBL" id="KAG5192603.1"/>
    </source>
</evidence>
<dbReference type="AlphaFoldDB" id="A0A835ZPP5"/>
<protein>
    <submittedName>
        <fullName evidence="1">Uncharacterized protein</fullName>
    </submittedName>
</protein>
<dbReference type="OrthoDB" id="190199at2759"/>
<name>A0A835ZPP5_9STRA</name>
<reference evidence="1" key="1">
    <citation type="submission" date="2021-02" db="EMBL/GenBank/DDBJ databases">
        <title>First Annotated Genome of the Yellow-green Alga Tribonema minus.</title>
        <authorList>
            <person name="Mahan K.M."/>
        </authorList>
    </citation>
    <scope>NUCLEOTIDE SEQUENCE</scope>
    <source>
        <strain evidence="1">UTEX B ZZ1240</strain>
    </source>
</reference>
<dbReference type="Proteomes" id="UP000664859">
    <property type="component" value="Unassembled WGS sequence"/>
</dbReference>
<evidence type="ECO:0000313" key="2">
    <source>
        <dbReference type="Proteomes" id="UP000664859"/>
    </source>
</evidence>
<gene>
    <name evidence="1" type="ORF">JKP88DRAFT_173139</name>
</gene>
<organism evidence="1 2">
    <name type="scientific">Tribonema minus</name>
    <dbReference type="NCBI Taxonomy" id="303371"/>
    <lineage>
        <taxon>Eukaryota</taxon>
        <taxon>Sar</taxon>
        <taxon>Stramenopiles</taxon>
        <taxon>Ochrophyta</taxon>
        <taxon>PX clade</taxon>
        <taxon>Xanthophyceae</taxon>
        <taxon>Tribonematales</taxon>
        <taxon>Tribonemataceae</taxon>
        <taxon>Tribonema</taxon>
    </lineage>
</organism>
<accession>A0A835ZPP5</accession>
<sequence length="177" mass="19150">MSDEPAGEKKPRTRMNAEELLEETSQAMEKAVAFLESNGLHAASVENVRHLTSALAWSDALHLTQSLGFTMPHIDHDAFIVMLLDTWECVAQMKLNSRRACYRKVRVLEADQKTDPEVLAKWLADRARVDKESAATNLSYIKMRQILRAGEPAGNTAGGGAATTATQAGVASAAVAG</sequence>
<dbReference type="EMBL" id="JAFCMP010000003">
    <property type="protein sequence ID" value="KAG5192603.1"/>
    <property type="molecule type" value="Genomic_DNA"/>
</dbReference>
<comment type="caution">
    <text evidence="1">The sequence shown here is derived from an EMBL/GenBank/DDBJ whole genome shotgun (WGS) entry which is preliminary data.</text>
</comment>
<proteinExistence type="predicted"/>
<keyword evidence="2" id="KW-1185">Reference proteome</keyword>